<dbReference type="AlphaFoldDB" id="V8G0V1"/>
<dbReference type="OrthoDB" id="8552614at2"/>
<dbReference type="InterPro" id="IPR045351">
    <property type="entry name" value="DUF6531"/>
</dbReference>
<name>V8G0V1_9BURK</name>
<reference evidence="3 4" key="1">
    <citation type="submission" date="2013-11" db="EMBL/GenBank/DDBJ databases">
        <title>Genomic analysis of Pelistega sp. HM-7.</title>
        <authorList>
            <person name="Kumbhare S.V."/>
            <person name="Shetty S.A."/>
            <person name="Sharma O."/>
            <person name="Dhotre D.P."/>
        </authorList>
    </citation>
    <scope>NUCLEOTIDE SEQUENCE [LARGE SCALE GENOMIC DNA]</scope>
    <source>
        <strain evidence="3 4">HM-7</strain>
    </source>
</reference>
<sequence>MKYLLWIFSLCCFILSTQAQGQTCTPAKTGNPCSSSSRSPSLNLGAGNPIHLMSGNKFQQEDDLWMRLSGLEIVRYYNSFSSTPSVMGVGWQSSYTTQLFPFKHNWQIILDDGQRVMFHPPDGLQAQAIEHHQGYLLHDNTHWKWITPQGLIRTFDANGYLIEVFIPGFPTIYIQRAEKDAPALISSISSGDETLRYYYHRTPQGVVLQKIDSPIGSYFYDYDIPVGHQHYRLTKLTRPDGWIKQYLYEPEKQAGNPYLLTGISITTPTNKTTRINEWRYNTEGLANYSHTLGYDALFIDYAKLAKQHNQESHTIVRSQQGLQTHIKGIIKKGHFLLTEVTGDGCYLCPRVGTKASYNEDGFMTFINGYHIQRNRQNKVQQIRFEHPLWGIIQLDYDLNGIPQKWHSQYTDKQNIRFPDTYELTDKPTADASLYLEIQDKALIFKNNLNLNQNNSKDNLQQTLILSNTSKNQHLWSQQRHYSQEGLLLKEDFDFPLLKKTIHNSYLYDNRHRLVASEQTINGITQHFYYQWALSGQNNAYAIDKQTTVPVIIRDKQGLPLVYNDWQLRYGSHKRISEVSKNNQLYARYDYDKLGRRIQKETSNTTTTFSYASGKLVSEKQINHCSTHNKQPCSTLTRQRDYIYSGLMLVAFTDTVIDKEGKRTQQLFYVHNDHLGQVN</sequence>
<dbReference type="Pfam" id="PF20148">
    <property type="entry name" value="DUF6531"/>
    <property type="match status" value="1"/>
</dbReference>
<feature type="signal peptide" evidence="1">
    <location>
        <begin position="1"/>
        <end position="21"/>
    </location>
</feature>
<accession>V8G0V1</accession>
<organism evidence="3 4">
    <name type="scientific">Pelistega indica</name>
    <dbReference type="NCBI Taxonomy" id="1414851"/>
    <lineage>
        <taxon>Bacteria</taxon>
        <taxon>Pseudomonadati</taxon>
        <taxon>Pseudomonadota</taxon>
        <taxon>Betaproteobacteria</taxon>
        <taxon>Burkholderiales</taxon>
        <taxon>Alcaligenaceae</taxon>
        <taxon>Pelistega</taxon>
    </lineage>
</organism>
<keyword evidence="4" id="KW-1185">Reference proteome</keyword>
<feature type="chain" id="PRO_5004768861" description="DUF6531 domain-containing protein" evidence="1">
    <location>
        <begin position="22"/>
        <end position="678"/>
    </location>
</feature>
<evidence type="ECO:0000259" key="2">
    <source>
        <dbReference type="Pfam" id="PF20148"/>
    </source>
</evidence>
<protein>
    <recommendedName>
        <fullName evidence="2">DUF6531 domain-containing protein</fullName>
    </recommendedName>
</protein>
<evidence type="ECO:0000256" key="1">
    <source>
        <dbReference type="SAM" id="SignalP"/>
    </source>
</evidence>
<evidence type="ECO:0000313" key="4">
    <source>
        <dbReference type="Proteomes" id="UP000018766"/>
    </source>
</evidence>
<evidence type="ECO:0000313" key="3">
    <source>
        <dbReference type="EMBL" id="ETD70050.1"/>
    </source>
</evidence>
<feature type="domain" description="DUF6531" evidence="2">
    <location>
        <begin position="47"/>
        <end position="118"/>
    </location>
</feature>
<gene>
    <name evidence="3" type="ORF">V757_08430</name>
</gene>
<comment type="caution">
    <text evidence="3">The sequence shown here is derived from an EMBL/GenBank/DDBJ whole genome shotgun (WGS) entry which is preliminary data.</text>
</comment>
<keyword evidence="1" id="KW-0732">Signal</keyword>
<dbReference type="RefSeq" id="WP_023951666.1">
    <property type="nucleotide sequence ID" value="NZ_AYSV01000091.1"/>
</dbReference>
<proteinExistence type="predicted"/>
<dbReference type="Gene3D" id="2.180.10.10">
    <property type="entry name" value="RHS repeat-associated core"/>
    <property type="match status" value="1"/>
</dbReference>
<dbReference type="EMBL" id="AYSV01000091">
    <property type="protein sequence ID" value="ETD70050.1"/>
    <property type="molecule type" value="Genomic_DNA"/>
</dbReference>
<dbReference type="Proteomes" id="UP000018766">
    <property type="component" value="Unassembled WGS sequence"/>
</dbReference>